<keyword evidence="2 6" id="KW-0132">Cell division</keyword>
<dbReference type="InterPro" id="IPR055219">
    <property type="entry name" value="MinC_N_1"/>
</dbReference>
<dbReference type="SUPFAM" id="SSF63848">
    <property type="entry name" value="Cell-division inhibitor MinC, C-terminal domain"/>
    <property type="match status" value="1"/>
</dbReference>
<evidence type="ECO:0000313" key="10">
    <source>
        <dbReference type="Proteomes" id="UP000823963"/>
    </source>
</evidence>
<dbReference type="InterPro" id="IPR013033">
    <property type="entry name" value="MinC"/>
</dbReference>
<evidence type="ECO:0000256" key="4">
    <source>
        <dbReference type="ARBA" id="ARBA00023306"/>
    </source>
</evidence>
<dbReference type="GO" id="GO:0000902">
    <property type="term" value="P:cell morphogenesis"/>
    <property type="evidence" value="ECO:0007669"/>
    <property type="project" value="InterPro"/>
</dbReference>
<gene>
    <name evidence="6" type="primary">minC</name>
    <name evidence="9" type="ORF">H9861_05725</name>
</gene>
<evidence type="ECO:0000259" key="8">
    <source>
        <dbReference type="Pfam" id="PF22642"/>
    </source>
</evidence>
<dbReference type="InterPro" id="IPR005526">
    <property type="entry name" value="Septum_form_inhib_MinC_C"/>
</dbReference>
<accession>A0A9D1UXJ2</accession>
<evidence type="ECO:0000256" key="5">
    <source>
        <dbReference type="ARBA" id="ARBA00046874"/>
    </source>
</evidence>
<dbReference type="Gene3D" id="3.30.160.540">
    <property type="match status" value="1"/>
</dbReference>
<evidence type="ECO:0000256" key="3">
    <source>
        <dbReference type="ARBA" id="ARBA00023210"/>
    </source>
</evidence>
<comment type="similarity">
    <text evidence="1 6">Belongs to the MinC family.</text>
</comment>
<feature type="domain" description="Septum formation inhibitor MinC C-terminal" evidence="7">
    <location>
        <begin position="110"/>
        <end position="197"/>
    </location>
</feature>
<dbReference type="InterPro" id="IPR036145">
    <property type="entry name" value="MinC_C_sf"/>
</dbReference>
<dbReference type="InterPro" id="IPR016098">
    <property type="entry name" value="CAP/MinC_C"/>
</dbReference>
<reference evidence="9" key="2">
    <citation type="submission" date="2021-04" db="EMBL/GenBank/DDBJ databases">
        <authorList>
            <person name="Gilroy R."/>
        </authorList>
    </citation>
    <scope>NUCLEOTIDE SEQUENCE</scope>
    <source>
        <strain evidence="9">6627</strain>
    </source>
</reference>
<evidence type="ECO:0000313" key="9">
    <source>
        <dbReference type="EMBL" id="HIX02235.1"/>
    </source>
</evidence>
<feature type="domain" description="Septum site-determining protein MinC N-terminal" evidence="8">
    <location>
        <begin position="6"/>
        <end position="85"/>
    </location>
</feature>
<name>A0A9D1UXJ2_9LACO</name>
<dbReference type="GO" id="GO:0000917">
    <property type="term" value="P:division septum assembly"/>
    <property type="evidence" value="ECO:0007669"/>
    <property type="project" value="UniProtKB-KW"/>
</dbReference>
<comment type="function">
    <text evidence="6">Cell division inhibitor that blocks the formation of polar Z ring septums. Rapidly oscillates between the poles of the cell to destabilize FtsZ filaments that have formed before they mature into polar Z rings. Prevents FtsZ polymerization.</text>
</comment>
<dbReference type="EMBL" id="DXFP01000053">
    <property type="protein sequence ID" value="HIX02235.1"/>
    <property type="molecule type" value="Genomic_DNA"/>
</dbReference>
<dbReference type="Pfam" id="PF03775">
    <property type="entry name" value="MinC_C"/>
    <property type="match status" value="1"/>
</dbReference>
<dbReference type="Pfam" id="PF22642">
    <property type="entry name" value="MinC_N_1"/>
    <property type="match status" value="1"/>
</dbReference>
<protein>
    <recommendedName>
        <fullName evidence="6">Probable septum site-determining protein MinC</fullName>
    </recommendedName>
</protein>
<proteinExistence type="inferred from homology"/>
<keyword evidence="3 6" id="KW-0717">Septation</keyword>
<dbReference type="AlphaFoldDB" id="A0A9D1UXJ2"/>
<dbReference type="Proteomes" id="UP000823963">
    <property type="component" value="Unassembled WGS sequence"/>
</dbReference>
<evidence type="ECO:0000256" key="2">
    <source>
        <dbReference type="ARBA" id="ARBA00022618"/>
    </source>
</evidence>
<dbReference type="PANTHER" id="PTHR34108:SF1">
    <property type="entry name" value="SEPTUM SITE-DETERMINING PROTEIN MINC"/>
    <property type="match status" value="1"/>
</dbReference>
<dbReference type="Gene3D" id="2.160.20.70">
    <property type="match status" value="1"/>
</dbReference>
<comment type="subunit">
    <text evidence="5 6">Interacts with MinD and FtsZ.</text>
</comment>
<comment type="caution">
    <text evidence="9">The sequence shown here is derived from an EMBL/GenBank/DDBJ whole genome shotgun (WGS) entry which is preliminary data.</text>
</comment>
<dbReference type="PANTHER" id="PTHR34108">
    <property type="entry name" value="SEPTUM SITE-DETERMINING PROTEIN MINC"/>
    <property type="match status" value="1"/>
</dbReference>
<dbReference type="HAMAP" id="MF_00267">
    <property type="entry name" value="MinC"/>
    <property type="match status" value="1"/>
</dbReference>
<organism evidence="9 10">
    <name type="scientific">Candidatus Ligilactobacillus excrementigallinarum</name>
    <dbReference type="NCBI Taxonomy" id="2838641"/>
    <lineage>
        <taxon>Bacteria</taxon>
        <taxon>Bacillati</taxon>
        <taxon>Bacillota</taxon>
        <taxon>Bacilli</taxon>
        <taxon>Lactobacillales</taxon>
        <taxon>Lactobacillaceae</taxon>
        <taxon>Ligilactobacillus</taxon>
    </lineage>
</organism>
<evidence type="ECO:0000259" key="7">
    <source>
        <dbReference type="Pfam" id="PF03775"/>
    </source>
</evidence>
<evidence type="ECO:0000256" key="6">
    <source>
        <dbReference type="HAMAP-Rule" id="MF_00267"/>
    </source>
</evidence>
<sequence>MPSEAISLKGHKDGYELVLHSEASFEQITTDLKKLLGKLYKDNAKFDADKIEFSIKTGKRLLTAAEKKQIEALFADYPLFTIHRIKADVLLKDDAVEMIEKNTIHPNADIIRNGQVKTIKGDVLFTGTIHEGGILQATGNIYLLGNVEGIVSAGYPDNDSAVIVGNLSAAQQVRIADLVTIFDDENRADSFEPVVYVNDLHKLSYLRLEDLKKLRPKIYSKIGGL</sequence>
<dbReference type="GO" id="GO:1901891">
    <property type="term" value="P:regulation of cell septum assembly"/>
    <property type="evidence" value="ECO:0007669"/>
    <property type="project" value="InterPro"/>
</dbReference>
<evidence type="ECO:0000256" key="1">
    <source>
        <dbReference type="ARBA" id="ARBA00006291"/>
    </source>
</evidence>
<reference evidence="9" key="1">
    <citation type="journal article" date="2021" name="PeerJ">
        <title>Extensive microbial diversity within the chicken gut microbiome revealed by metagenomics and culture.</title>
        <authorList>
            <person name="Gilroy R."/>
            <person name="Ravi A."/>
            <person name="Getino M."/>
            <person name="Pursley I."/>
            <person name="Horton D.L."/>
            <person name="Alikhan N.F."/>
            <person name="Baker D."/>
            <person name="Gharbi K."/>
            <person name="Hall N."/>
            <person name="Watson M."/>
            <person name="Adriaenssens E.M."/>
            <person name="Foster-Nyarko E."/>
            <person name="Jarju S."/>
            <person name="Secka A."/>
            <person name="Antonio M."/>
            <person name="Oren A."/>
            <person name="Chaudhuri R.R."/>
            <person name="La Ragione R."/>
            <person name="Hildebrand F."/>
            <person name="Pallen M.J."/>
        </authorList>
    </citation>
    <scope>NUCLEOTIDE SEQUENCE</scope>
    <source>
        <strain evidence="9">6627</strain>
    </source>
</reference>
<keyword evidence="4 6" id="KW-0131">Cell cycle</keyword>